<dbReference type="PROSITE" id="PS00107">
    <property type="entry name" value="PROTEIN_KINASE_ATP"/>
    <property type="match status" value="1"/>
</dbReference>
<keyword evidence="9" id="KW-0723">Serine/threonine-protein kinase</keyword>
<dbReference type="GO" id="GO:0005524">
    <property type="term" value="F:ATP binding"/>
    <property type="evidence" value="ECO:0007669"/>
    <property type="project" value="UniProtKB-UniRule"/>
</dbReference>
<feature type="domain" description="Protein kinase" evidence="12">
    <location>
        <begin position="15"/>
        <end position="334"/>
    </location>
</feature>
<evidence type="ECO:0000256" key="4">
    <source>
        <dbReference type="ARBA" id="ARBA00022777"/>
    </source>
</evidence>
<dbReference type="GO" id="GO:0005737">
    <property type="term" value="C:cytoplasm"/>
    <property type="evidence" value="ECO:0007669"/>
    <property type="project" value="TreeGrafter"/>
</dbReference>
<proteinExistence type="inferred from homology"/>
<dbReference type="SUPFAM" id="SSF50044">
    <property type="entry name" value="SH3-domain"/>
    <property type="match status" value="1"/>
</dbReference>
<evidence type="ECO:0000313" key="14">
    <source>
        <dbReference type="Proteomes" id="UP000759131"/>
    </source>
</evidence>
<feature type="compositionally biased region" description="Polar residues" evidence="10">
    <location>
        <begin position="260"/>
        <end position="270"/>
    </location>
</feature>
<feature type="region of interest" description="Disordered" evidence="10">
    <location>
        <begin position="224"/>
        <end position="284"/>
    </location>
</feature>
<dbReference type="PANTHER" id="PTHR11042">
    <property type="entry name" value="EUKARYOTIC TRANSLATION INITIATION FACTOR 2-ALPHA KINASE EIF2-ALPHA KINASE -RELATED"/>
    <property type="match status" value="1"/>
</dbReference>
<keyword evidence="4" id="KW-0418">Kinase</keyword>
<dbReference type="SMART" id="SM00326">
    <property type="entry name" value="SH3"/>
    <property type="match status" value="1"/>
</dbReference>
<dbReference type="SMART" id="SM00220">
    <property type="entry name" value="S_TKc"/>
    <property type="match status" value="1"/>
</dbReference>
<dbReference type="Gene3D" id="2.30.30.40">
    <property type="entry name" value="SH3 Domains"/>
    <property type="match status" value="1"/>
</dbReference>
<dbReference type="AlphaFoldDB" id="A0A7R9KFM9"/>
<organism evidence="13">
    <name type="scientific">Medioppia subpectinata</name>
    <dbReference type="NCBI Taxonomy" id="1979941"/>
    <lineage>
        <taxon>Eukaryota</taxon>
        <taxon>Metazoa</taxon>
        <taxon>Ecdysozoa</taxon>
        <taxon>Arthropoda</taxon>
        <taxon>Chelicerata</taxon>
        <taxon>Arachnida</taxon>
        <taxon>Acari</taxon>
        <taxon>Acariformes</taxon>
        <taxon>Sarcoptiformes</taxon>
        <taxon>Oribatida</taxon>
        <taxon>Brachypylina</taxon>
        <taxon>Oppioidea</taxon>
        <taxon>Oppiidae</taxon>
        <taxon>Medioppia</taxon>
    </lineage>
</organism>
<dbReference type="PROSITE" id="PS50002">
    <property type="entry name" value="SH3"/>
    <property type="match status" value="1"/>
</dbReference>
<protein>
    <submittedName>
        <fullName evidence="13">Uncharacterized protein</fullName>
    </submittedName>
</protein>
<dbReference type="CDD" id="cd00180">
    <property type="entry name" value="PKc"/>
    <property type="match status" value="1"/>
</dbReference>
<feature type="binding site" evidence="8">
    <location>
        <position position="44"/>
    </location>
    <ligand>
        <name>ATP</name>
        <dbReference type="ChEBI" id="CHEBI:30616"/>
    </ligand>
</feature>
<dbReference type="GO" id="GO:0005634">
    <property type="term" value="C:nucleus"/>
    <property type="evidence" value="ECO:0007669"/>
    <property type="project" value="TreeGrafter"/>
</dbReference>
<dbReference type="OrthoDB" id="4062651at2759"/>
<evidence type="ECO:0000256" key="7">
    <source>
        <dbReference type="PROSITE-ProRule" id="PRU00192"/>
    </source>
</evidence>
<keyword evidence="5 8" id="KW-0067">ATP-binding</keyword>
<dbReference type="Pfam" id="PF00018">
    <property type="entry name" value="SH3_1"/>
    <property type="match status" value="1"/>
</dbReference>
<evidence type="ECO:0000256" key="6">
    <source>
        <dbReference type="ARBA" id="ARBA00037982"/>
    </source>
</evidence>
<dbReference type="Proteomes" id="UP000759131">
    <property type="component" value="Unassembled WGS sequence"/>
</dbReference>
<evidence type="ECO:0000256" key="2">
    <source>
        <dbReference type="ARBA" id="ARBA00022679"/>
    </source>
</evidence>
<keyword evidence="3 8" id="KW-0547">Nucleotide-binding</keyword>
<dbReference type="InterPro" id="IPR008271">
    <property type="entry name" value="Ser/Thr_kinase_AS"/>
</dbReference>
<dbReference type="Gene3D" id="3.30.200.20">
    <property type="entry name" value="Phosphorylase Kinase, domain 1"/>
    <property type="match status" value="1"/>
</dbReference>
<keyword evidence="14" id="KW-1185">Reference proteome</keyword>
<evidence type="ECO:0000313" key="13">
    <source>
        <dbReference type="EMBL" id="CAD7621024.1"/>
    </source>
</evidence>
<evidence type="ECO:0000259" key="12">
    <source>
        <dbReference type="PROSITE" id="PS50011"/>
    </source>
</evidence>
<dbReference type="InterPro" id="IPR000719">
    <property type="entry name" value="Prot_kinase_dom"/>
</dbReference>
<dbReference type="Gene3D" id="1.10.510.10">
    <property type="entry name" value="Transferase(Phosphotransferase) domain 1"/>
    <property type="match status" value="1"/>
</dbReference>
<dbReference type="EMBL" id="OC855022">
    <property type="protein sequence ID" value="CAD7621024.1"/>
    <property type="molecule type" value="Genomic_DNA"/>
</dbReference>
<dbReference type="InterPro" id="IPR050339">
    <property type="entry name" value="CC_SR_Kinase"/>
</dbReference>
<dbReference type="SUPFAM" id="SSF56112">
    <property type="entry name" value="Protein kinase-like (PK-like)"/>
    <property type="match status" value="1"/>
</dbReference>
<keyword evidence="1 7" id="KW-0728">SH3 domain</keyword>
<name>A0A7R9KFM9_9ACAR</name>
<accession>A0A7R9KFM9</accession>
<feature type="compositionally biased region" description="Polar residues" evidence="10">
    <location>
        <begin position="357"/>
        <end position="367"/>
    </location>
</feature>
<feature type="compositionally biased region" description="Basic and acidic residues" evidence="10">
    <location>
        <begin position="344"/>
        <end position="354"/>
    </location>
</feature>
<dbReference type="InterPro" id="IPR017441">
    <property type="entry name" value="Protein_kinase_ATP_BS"/>
</dbReference>
<dbReference type="PROSITE" id="PS50011">
    <property type="entry name" value="PROTEIN_KINASE_DOM"/>
    <property type="match status" value="1"/>
</dbReference>
<comment type="similarity">
    <text evidence="6">Belongs to the protein kinase superfamily. Ser/Thr protein kinase family. GCN2 subfamily.</text>
</comment>
<dbReference type="Pfam" id="PF00069">
    <property type="entry name" value="Pkinase"/>
    <property type="match status" value="1"/>
</dbReference>
<dbReference type="InterPro" id="IPR011009">
    <property type="entry name" value="Kinase-like_dom_sf"/>
</dbReference>
<dbReference type="InterPro" id="IPR036028">
    <property type="entry name" value="SH3-like_dom_sf"/>
</dbReference>
<evidence type="ECO:0000256" key="3">
    <source>
        <dbReference type="ARBA" id="ARBA00022741"/>
    </source>
</evidence>
<keyword evidence="2" id="KW-0808">Transferase</keyword>
<evidence type="ECO:0000259" key="11">
    <source>
        <dbReference type="PROSITE" id="PS50002"/>
    </source>
</evidence>
<evidence type="ECO:0000256" key="1">
    <source>
        <dbReference type="ARBA" id="ARBA00022443"/>
    </source>
</evidence>
<evidence type="ECO:0000256" key="10">
    <source>
        <dbReference type="SAM" id="MobiDB-lite"/>
    </source>
</evidence>
<reference evidence="13" key="1">
    <citation type="submission" date="2020-11" db="EMBL/GenBank/DDBJ databases">
        <authorList>
            <person name="Tran Van P."/>
        </authorList>
    </citation>
    <scope>NUCLEOTIDE SEQUENCE</scope>
</reference>
<feature type="region of interest" description="Disordered" evidence="10">
    <location>
        <begin position="304"/>
        <end position="367"/>
    </location>
</feature>
<evidence type="ECO:0000256" key="5">
    <source>
        <dbReference type="ARBA" id="ARBA00022840"/>
    </source>
</evidence>
<gene>
    <name evidence="13" type="ORF">OSB1V03_LOCUS1503</name>
</gene>
<dbReference type="EMBL" id="CAJPIZ010000447">
    <property type="protein sequence ID" value="CAG2101454.1"/>
    <property type="molecule type" value="Genomic_DNA"/>
</dbReference>
<feature type="domain" description="SH3" evidence="11">
    <location>
        <begin position="365"/>
        <end position="424"/>
    </location>
</feature>
<dbReference type="GO" id="GO:0004674">
    <property type="term" value="F:protein serine/threonine kinase activity"/>
    <property type="evidence" value="ECO:0007669"/>
    <property type="project" value="UniProtKB-KW"/>
</dbReference>
<feature type="compositionally biased region" description="Basic and acidic residues" evidence="10">
    <location>
        <begin position="304"/>
        <end position="331"/>
    </location>
</feature>
<sequence length="452" mass="51770">MIISNPKSNFFDDNFQKLSHIGRGGFGEVYHVRHMIEGEEYAVKIVKFLDIYGDNKRQEILKEVQNLVKLRSDFVVNYRNSWREDNHLYIQMDYYPQNLQTIIDNKHIVFGRQTGEPMKIFEYFISCEIIRELLESVKYLHDLCPPVIHRDLKPSNVMISQNSNNNRFIRLCDLGLATSHDMTSMSHTSNVGTAQYMAPEIFQPRYTIKVDIYSLAVENMGRNEGTEGKVSVGEEGNTPKERHKREERNQSHKSRDIQSDRTNQLSTRVMSGSAAGGDKPTVFKGNASKLRAKFESMAQNEEMVVKRRADEERDRRLEREKHEMTAEKERQQVVTKSAANPESDAQKQKPDFGKTAKPSNNSGSPTKLTATALYDYKAVDLDGINLDMNELITDIEMMDEGWCRGRCGNKVGLFPTIVVIITHLWSPEMTVSTDGVVIVTDSWDVENSTRLK</sequence>
<dbReference type="PROSITE" id="PS00108">
    <property type="entry name" value="PROTEIN_KINASE_ST"/>
    <property type="match status" value="1"/>
</dbReference>
<evidence type="ECO:0000256" key="8">
    <source>
        <dbReference type="PROSITE-ProRule" id="PRU10141"/>
    </source>
</evidence>
<evidence type="ECO:0000256" key="9">
    <source>
        <dbReference type="RuleBase" id="RU000304"/>
    </source>
</evidence>
<feature type="compositionally biased region" description="Basic and acidic residues" evidence="10">
    <location>
        <begin position="237"/>
        <end position="259"/>
    </location>
</feature>
<dbReference type="InterPro" id="IPR001452">
    <property type="entry name" value="SH3_domain"/>
</dbReference>